<dbReference type="Proteomes" id="UP000189627">
    <property type="component" value="Chromosome 2"/>
</dbReference>
<gene>
    <name evidence="4" type="ORF">BJN34_26240</name>
</gene>
<dbReference type="OrthoDB" id="8617654at2"/>
<evidence type="ECO:0000313" key="4">
    <source>
        <dbReference type="EMBL" id="AQV97365.1"/>
    </source>
</evidence>
<dbReference type="PANTHER" id="PTHR47752:SF1">
    <property type="entry name" value="HTH-TYPE TRANSCRIPTIONAL REPRESSOR FABR"/>
    <property type="match status" value="1"/>
</dbReference>
<dbReference type="InterPro" id="IPR009057">
    <property type="entry name" value="Homeodomain-like_sf"/>
</dbReference>
<accession>A0A1U9UZ22</accession>
<sequence>MDAIADGKRRLIDAALRLAAAKRSFAALSLREIAREAGLNPNTFYRHFSDMEDLAITAMAEVGAELRPMLRAIRWAAARDNPGEVASRACEALFRYAQHHPDAFLVGACGITGPQPALRVAIRAVLDDIAAEMAEDIERLGLCPKLPRPVVDDVCACIVSYLFHQCVDYIEADAAGRRKLMARSVQFCCWLLQGAAGPNAQGAAGAGRERKASVAA</sequence>
<evidence type="ECO:0000256" key="1">
    <source>
        <dbReference type="ARBA" id="ARBA00023125"/>
    </source>
</evidence>
<dbReference type="Pfam" id="PF00440">
    <property type="entry name" value="TetR_N"/>
    <property type="match status" value="1"/>
</dbReference>
<evidence type="ECO:0000313" key="5">
    <source>
        <dbReference type="Proteomes" id="UP000189627"/>
    </source>
</evidence>
<keyword evidence="1 2" id="KW-0238">DNA-binding</keyword>
<dbReference type="Gene3D" id="1.10.357.10">
    <property type="entry name" value="Tetracycline Repressor, domain 2"/>
    <property type="match status" value="1"/>
</dbReference>
<dbReference type="GO" id="GO:0003677">
    <property type="term" value="F:DNA binding"/>
    <property type="evidence" value="ECO:0007669"/>
    <property type="project" value="UniProtKB-UniRule"/>
</dbReference>
<protein>
    <submittedName>
        <fullName evidence="4">TetR family transcriptional regulator</fullName>
    </submittedName>
</protein>
<evidence type="ECO:0000256" key="2">
    <source>
        <dbReference type="PROSITE-ProRule" id="PRU00335"/>
    </source>
</evidence>
<dbReference type="RefSeq" id="WP_078199741.1">
    <property type="nucleotide sequence ID" value="NZ_CP017758.1"/>
</dbReference>
<feature type="domain" description="HTH tetR-type" evidence="3">
    <location>
        <begin position="5"/>
        <end position="66"/>
    </location>
</feature>
<dbReference type="PANTHER" id="PTHR47752">
    <property type="entry name" value="HTH-TYPE TRANSCRIPTIONAL REPRESSOR FABR"/>
    <property type="match status" value="1"/>
</dbReference>
<dbReference type="InterPro" id="IPR050692">
    <property type="entry name" value="HTH_transcr_repressor_FabR"/>
</dbReference>
<reference evidence="5" key="1">
    <citation type="submission" date="2017-02" db="EMBL/GenBank/DDBJ databases">
        <title>Complete genome sequence of Cupriavidus necator strain NH9, a 3-chlorobenzoate degrader.</title>
        <authorList>
            <person name="Moriuchi R."/>
            <person name="Dohra H."/>
            <person name="Ogawa N."/>
        </authorList>
    </citation>
    <scope>NUCLEOTIDE SEQUENCE [LARGE SCALE GENOMIC DNA]</scope>
    <source>
        <strain evidence="5">NH9</strain>
    </source>
</reference>
<dbReference type="KEGG" id="cuh:BJN34_26240"/>
<evidence type="ECO:0000259" key="3">
    <source>
        <dbReference type="PROSITE" id="PS50977"/>
    </source>
</evidence>
<dbReference type="PROSITE" id="PS50977">
    <property type="entry name" value="HTH_TETR_2"/>
    <property type="match status" value="1"/>
</dbReference>
<dbReference type="SUPFAM" id="SSF46689">
    <property type="entry name" value="Homeodomain-like"/>
    <property type="match status" value="1"/>
</dbReference>
<name>A0A1U9UZ22_CUPNE</name>
<dbReference type="Gene3D" id="1.10.10.60">
    <property type="entry name" value="Homeodomain-like"/>
    <property type="match status" value="1"/>
</dbReference>
<proteinExistence type="predicted"/>
<dbReference type="EMBL" id="CP017758">
    <property type="protein sequence ID" value="AQV97365.1"/>
    <property type="molecule type" value="Genomic_DNA"/>
</dbReference>
<organism evidence="4 5">
    <name type="scientific">Cupriavidus necator</name>
    <name type="common">Alcaligenes eutrophus</name>
    <name type="synonym">Ralstonia eutropha</name>
    <dbReference type="NCBI Taxonomy" id="106590"/>
    <lineage>
        <taxon>Bacteria</taxon>
        <taxon>Pseudomonadati</taxon>
        <taxon>Pseudomonadota</taxon>
        <taxon>Betaproteobacteria</taxon>
        <taxon>Burkholderiales</taxon>
        <taxon>Burkholderiaceae</taxon>
        <taxon>Cupriavidus</taxon>
    </lineage>
</organism>
<dbReference type="InterPro" id="IPR001647">
    <property type="entry name" value="HTH_TetR"/>
</dbReference>
<feature type="DNA-binding region" description="H-T-H motif" evidence="2">
    <location>
        <begin position="29"/>
        <end position="48"/>
    </location>
</feature>
<dbReference type="AlphaFoldDB" id="A0A1U9UZ22"/>